<evidence type="ECO:0000313" key="2">
    <source>
        <dbReference type="EMBL" id="MDU0343021.1"/>
    </source>
</evidence>
<name>A0ABU3SE15_9HYPH</name>
<dbReference type="Proteomes" id="UP001254257">
    <property type="component" value="Unassembled WGS sequence"/>
</dbReference>
<sequence length="117" mass="12753">MGQDRETGAAGNAYGHRIGKAIAALLQLEKLSDRSNEVRWRGGSAVIKCCGPHTKSFGVTKKMLERIDAVLIACEDDSGNIELIELAVDRFREGMTDSRSSSAARCATRDGRDIRRS</sequence>
<gene>
    <name evidence="2" type="ORF">RKE40_24255</name>
</gene>
<comment type="caution">
    <text evidence="2">The sequence shown here is derived from an EMBL/GenBank/DDBJ whole genome shotgun (WGS) entry which is preliminary data.</text>
</comment>
<proteinExistence type="predicted"/>
<feature type="compositionally biased region" description="Basic and acidic residues" evidence="1">
    <location>
        <begin position="107"/>
        <end position="117"/>
    </location>
</feature>
<evidence type="ECO:0000256" key="1">
    <source>
        <dbReference type="SAM" id="MobiDB-lite"/>
    </source>
</evidence>
<feature type="region of interest" description="Disordered" evidence="1">
    <location>
        <begin position="94"/>
        <end position="117"/>
    </location>
</feature>
<dbReference type="RefSeq" id="WP_316020767.1">
    <property type="nucleotide sequence ID" value="NZ_JAWDID010000056.1"/>
</dbReference>
<keyword evidence="3" id="KW-1185">Reference proteome</keyword>
<protein>
    <submittedName>
        <fullName evidence="2">Uncharacterized protein</fullName>
    </submittedName>
</protein>
<reference evidence="2 3" key="1">
    <citation type="submission" date="2023-09" db="EMBL/GenBank/DDBJ databases">
        <title>Whole genome shotgun sequencing (WGS) of Bosea sp. ZW T0_25, isolated from stored onions (Allium cepa).</title>
        <authorList>
            <person name="Stoll D.A."/>
            <person name="Huch M."/>
        </authorList>
    </citation>
    <scope>NUCLEOTIDE SEQUENCE [LARGE SCALE GENOMIC DNA]</scope>
    <source>
        <strain evidence="2 3">ZW T0_25</strain>
    </source>
</reference>
<accession>A0ABU3SE15</accession>
<dbReference type="EMBL" id="JAWDID010000056">
    <property type="protein sequence ID" value="MDU0343021.1"/>
    <property type="molecule type" value="Genomic_DNA"/>
</dbReference>
<evidence type="ECO:0000313" key="3">
    <source>
        <dbReference type="Proteomes" id="UP001254257"/>
    </source>
</evidence>
<organism evidence="2 3">
    <name type="scientific">Bosea rubneri</name>
    <dbReference type="NCBI Taxonomy" id="3075434"/>
    <lineage>
        <taxon>Bacteria</taxon>
        <taxon>Pseudomonadati</taxon>
        <taxon>Pseudomonadota</taxon>
        <taxon>Alphaproteobacteria</taxon>
        <taxon>Hyphomicrobiales</taxon>
        <taxon>Boseaceae</taxon>
        <taxon>Bosea</taxon>
    </lineage>
</organism>